<feature type="region of interest" description="Disordered" evidence="2">
    <location>
        <begin position="109"/>
        <end position="148"/>
    </location>
</feature>
<name>A0ABQ2APQ3_9MICC</name>
<feature type="coiled-coil region" evidence="1">
    <location>
        <begin position="76"/>
        <end position="103"/>
    </location>
</feature>
<reference evidence="4" key="1">
    <citation type="journal article" date="2019" name="Int. J. Syst. Evol. Microbiol.">
        <title>The Global Catalogue of Microorganisms (GCM) 10K type strain sequencing project: providing services to taxonomists for standard genome sequencing and annotation.</title>
        <authorList>
            <consortium name="The Broad Institute Genomics Platform"/>
            <consortium name="The Broad Institute Genome Sequencing Center for Infectious Disease"/>
            <person name="Wu L."/>
            <person name="Ma J."/>
        </authorList>
    </citation>
    <scope>NUCLEOTIDE SEQUENCE [LARGE SCALE GENOMIC DNA]</scope>
    <source>
        <strain evidence="4">CGMCC 1.12778</strain>
    </source>
</reference>
<keyword evidence="4" id="KW-1185">Reference proteome</keyword>
<accession>A0ABQ2APQ3</accession>
<dbReference type="EMBL" id="BMFW01000004">
    <property type="protein sequence ID" value="GGH93546.1"/>
    <property type="molecule type" value="Genomic_DNA"/>
</dbReference>
<dbReference type="NCBIfam" id="TIGR03544">
    <property type="entry name" value="DivI1A_domain"/>
    <property type="match status" value="1"/>
</dbReference>
<dbReference type="RefSeq" id="WP_188570959.1">
    <property type="nucleotide sequence ID" value="NZ_BMFW01000004.1"/>
</dbReference>
<dbReference type="Proteomes" id="UP000643279">
    <property type="component" value="Unassembled WGS sequence"/>
</dbReference>
<evidence type="ECO:0000313" key="4">
    <source>
        <dbReference type="Proteomes" id="UP000643279"/>
    </source>
</evidence>
<comment type="caution">
    <text evidence="3">The sequence shown here is derived from an EMBL/GenBank/DDBJ whole genome shotgun (WGS) entry which is preliminary data.</text>
</comment>
<keyword evidence="1" id="KW-0175">Coiled coil</keyword>
<feature type="compositionally biased region" description="Low complexity" evidence="2">
    <location>
        <begin position="120"/>
        <end position="129"/>
    </location>
</feature>
<evidence type="ECO:0000256" key="2">
    <source>
        <dbReference type="SAM" id="MobiDB-lite"/>
    </source>
</evidence>
<sequence length="148" mass="15467">MSFFLVFLAIALAAAVLWAGLGRRSRKRGGAALPAMLDSGFEEPPANLPPVLLPERAVSEDVTRLRFSLGLRGYRMDQVDQVLDELRDQLAARDAELADLRTRLLAVEQSAERTSDAGSAAGDTATEAPGTGGGGAVHEDAAPGKGAP</sequence>
<evidence type="ECO:0008006" key="5">
    <source>
        <dbReference type="Google" id="ProtNLM"/>
    </source>
</evidence>
<evidence type="ECO:0000313" key="3">
    <source>
        <dbReference type="EMBL" id="GGH93546.1"/>
    </source>
</evidence>
<protein>
    <recommendedName>
        <fullName evidence="5">DivIVA domain-containing protein</fullName>
    </recommendedName>
</protein>
<dbReference type="InterPro" id="IPR019933">
    <property type="entry name" value="DivIVA_domain"/>
</dbReference>
<evidence type="ECO:0000256" key="1">
    <source>
        <dbReference type="SAM" id="Coils"/>
    </source>
</evidence>
<organism evidence="3 4">
    <name type="scientific">Arthrobacter liuii</name>
    <dbReference type="NCBI Taxonomy" id="1476996"/>
    <lineage>
        <taxon>Bacteria</taxon>
        <taxon>Bacillati</taxon>
        <taxon>Actinomycetota</taxon>
        <taxon>Actinomycetes</taxon>
        <taxon>Micrococcales</taxon>
        <taxon>Micrococcaceae</taxon>
        <taxon>Arthrobacter</taxon>
    </lineage>
</organism>
<dbReference type="Gene3D" id="6.10.250.660">
    <property type="match status" value="1"/>
</dbReference>
<proteinExistence type="predicted"/>
<gene>
    <name evidence="3" type="ORF">GCM10007170_14680</name>
</gene>